<dbReference type="OrthoDB" id="9801469at2"/>
<comment type="caution">
    <text evidence="3">The sequence shown here is derived from an EMBL/GenBank/DDBJ whole genome shotgun (WGS) entry which is preliminary data.</text>
</comment>
<name>A0A4S4AUU3_9RHOO</name>
<keyword evidence="4" id="KW-1185">Reference proteome</keyword>
<dbReference type="Proteomes" id="UP000308430">
    <property type="component" value="Unassembled WGS sequence"/>
</dbReference>
<evidence type="ECO:0000256" key="1">
    <source>
        <dbReference type="ARBA" id="ARBA00005578"/>
    </source>
</evidence>
<dbReference type="InterPro" id="IPR050961">
    <property type="entry name" value="BolA/IbaG_stress_morph_reg"/>
</dbReference>
<dbReference type="GO" id="GO:0005829">
    <property type="term" value="C:cytosol"/>
    <property type="evidence" value="ECO:0007669"/>
    <property type="project" value="TreeGrafter"/>
</dbReference>
<sequence>MFPAEEIKRLIEAGLACEYVNIQGDDGVHFTGIVVSSVFEGMLRVRQHQTVYATLGRLMGNDIHALQLQTFTPAKWAEARVELGL</sequence>
<dbReference type="InterPro" id="IPR002634">
    <property type="entry name" value="BolA"/>
</dbReference>
<evidence type="ECO:0000313" key="3">
    <source>
        <dbReference type="EMBL" id="THF63757.1"/>
    </source>
</evidence>
<dbReference type="PIRSF" id="PIRSF003113">
    <property type="entry name" value="BolA"/>
    <property type="match status" value="1"/>
</dbReference>
<protein>
    <submittedName>
        <fullName evidence="3">BolA/IbaG family iron-sulfur metabolism protein</fullName>
    </submittedName>
</protein>
<dbReference type="Pfam" id="PF01722">
    <property type="entry name" value="BolA"/>
    <property type="match status" value="1"/>
</dbReference>
<dbReference type="PANTHER" id="PTHR46229">
    <property type="entry name" value="BOLA TRANSCRIPTION REGULATOR"/>
    <property type="match status" value="1"/>
</dbReference>
<dbReference type="InterPro" id="IPR036065">
    <property type="entry name" value="BolA-like_sf"/>
</dbReference>
<organism evidence="3 4">
    <name type="scientific">Pseudothauera nasutitermitis</name>
    <dbReference type="NCBI Taxonomy" id="2565930"/>
    <lineage>
        <taxon>Bacteria</taxon>
        <taxon>Pseudomonadati</taxon>
        <taxon>Pseudomonadota</taxon>
        <taxon>Betaproteobacteria</taxon>
        <taxon>Rhodocyclales</taxon>
        <taxon>Zoogloeaceae</taxon>
        <taxon>Pseudothauera</taxon>
    </lineage>
</organism>
<dbReference type="SUPFAM" id="SSF82657">
    <property type="entry name" value="BolA-like"/>
    <property type="match status" value="1"/>
</dbReference>
<dbReference type="RefSeq" id="WP_136348918.1">
    <property type="nucleotide sequence ID" value="NZ_SSOC01000005.1"/>
</dbReference>
<dbReference type="EMBL" id="SSOC01000005">
    <property type="protein sequence ID" value="THF63757.1"/>
    <property type="molecule type" value="Genomic_DNA"/>
</dbReference>
<proteinExistence type="inferred from homology"/>
<evidence type="ECO:0000313" key="4">
    <source>
        <dbReference type="Proteomes" id="UP000308430"/>
    </source>
</evidence>
<dbReference type="Gene3D" id="3.30.300.90">
    <property type="entry name" value="BolA-like"/>
    <property type="match status" value="1"/>
</dbReference>
<dbReference type="GO" id="GO:0006351">
    <property type="term" value="P:DNA-templated transcription"/>
    <property type="evidence" value="ECO:0007669"/>
    <property type="project" value="TreeGrafter"/>
</dbReference>
<dbReference type="PANTHER" id="PTHR46229:SF2">
    <property type="entry name" value="BOLA-LIKE PROTEIN 1"/>
    <property type="match status" value="1"/>
</dbReference>
<reference evidence="3 4" key="1">
    <citation type="submission" date="2019-04" db="EMBL/GenBank/DDBJ databases">
        <title>Azoarcus nasutitermitis sp. nov. isolated from termite nest.</title>
        <authorList>
            <person name="Lin S.-Y."/>
            <person name="Hameed A."/>
            <person name="Hsu Y.-H."/>
            <person name="Young C.-C."/>
        </authorList>
    </citation>
    <scope>NUCLEOTIDE SEQUENCE [LARGE SCALE GENOMIC DNA]</scope>
    <source>
        <strain evidence="3 4">CC-YHH838</strain>
    </source>
</reference>
<comment type="similarity">
    <text evidence="1 2">Belongs to the BolA/IbaG family.</text>
</comment>
<dbReference type="AlphaFoldDB" id="A0A4S4AUU3"/>
<gene>
    <name evidence="3" type="ORF">E6C76_14310</name>
</gene>
<accession>A0A4S4AUU3</accession>
<evidence type="ECO:0000256" key="2">
    <source>
        <dbReference type="RuleBase" id="RU003860"/>
    </source>
</evidence>